<evidence type="ECO:0000313" key="1">
    <source>
        <dbReference type="EMBL" id="TIX49119.1"/>
    </source>
</evidence>
<dbReference type="EMBL" id="SSHH01000004">
    <property type="protein sequence ID" value="TIX49119.1"/>
    <property type="molecule type" value="Genomic_DNA"/>
</dbReference>
<protein>
    <submittedName>
        <fullName evidence="1">Uncharacterized protein</fullName>
    </submittedName>
</protein>
<dbReference type="RefSeq" id="WP_136694693.1">
    <property type="nucleotide sequence ID" value="NZ_SSHH01000004.1"/>
</dbReference>
<sequence>MIYRRTLDRALPGGSDSFVVTRDFAVTFQARGDQGFEIVGKQVGASVSVPENIAHLGELERQRVEHGIFPLYLDASGHIIDGDDPYPSAMIDAALADAQRRFADRGDEVGLLLDALHSAGEHMIAELPRDLFAPSEDMRENRNEVTLPWGDRGEVMTRFEARRDPETRLMRTAHREVRTLLAGEERRSAEAWELFPAQD</sequence>
<accession>A0A4T3EZ26</accession>
<reference evidence="1 2" key="1">
    <citation type="submission" date="2019-04" db="EMBL/GenBank/DDBJ databases">
        <title>Altererythrobacter aquimixticola sp. nov., isolated from sediment of junction between the ocean and a freshwater spring.</title>
        <authorList>
            <person name="Yoon J.-H."/>
        </authorList>
    </citation>
    <scope>NUCLEOTIDE SEQUENCE [LARGE SCALE GENOMIC DNA]</scope>
    <source>
        <strain evidence="1 2">SSKS-13</strain>
    </source>
</reference>
<proteinExistence type="predicted"/>
<evidence type="ECO:0000313" key="2">
    <source>
        <dbReference type="Proteomes" id="UP000309389"/>
    </source>
</evidence>
<gene>
    <name evidence="1" type="ORF">E5222_15465</name>
</gene>
<comment type="caution">
    <text evidence="1">The sequence shown here is derived from an EMBL/GenBank/DDBJ whole genome shotgun (WGS) entry which is preliminary data.</text>
</comment>
<keyword evidence="2" id="KW-1185">Reference proteome</keyword>
<dbReference type="Proteomes" id="UP000309389">
    <property type="component" value="Unassembled WGS sequence"/>
</dbReference>
<dbReference type="OrthoDB" id="7508780at2"/>
<name>A0A4T3EZ26_9SPHN</name>
<organism evidence="1 2">
    <name type="scientific">Alteraurantiacibacter aquimixticola</name>
    <dbReference type="NCBI Taxonomy" id="2489173"/>
    <lineage>
        <taxon>Bacteria</taxon>
        <taxon>Pseudomonadati</taxon>
        <taxon>Pseudomonadota</taxon>
        <taxon>Alphaproteobacteria</taxon>
        <taxon>Sphingomonadales</taxon>
        <taxon>Erythrobacteraceae</taxon>
        <taxon>Alteraurantiacibacter</taxon>
    </lineage>
</organism>
<dbReference type="AlphaFoldDB" id="A0A4T3EZ26"/>